<dbReference type="SMART" id="SM00062">
    <property type="entry name" value="PBPb"/>
    <property type="match status" value="1"/>
</dbReference>
<evidence type="ECO:0000256" key="4">
    <source>
        <dbReference type="ARBA" id="ARBA00023288"/>
    </source>
</evidence>
<dbReference type="InterPro" id="IPR001320">
    <property type="entry name" value="Iontro_rcpt_C"/>
</dbReference>
<dbReference type="AlphaFoldDB" id="A0A1L6ZES3"/>
<dbReference type="RefSeq" id="WP_075621590.1">
    <property type="nucleotide sequence ID" value="NZ_CP015607.1"/>
</dbReference>
<accession>A0A1L6ZES3</accession>
<gene>
    <name evidence="7" type="ORF">BSA145_03145</name>
</gene>
<dbReference type="PANTHER" id="PTHR35936:SF19">
    <property type="entry name" value="AMINO-ACID-BINDING PROTEIN YXEM-RELATED"/>
    <property type="match status" value="1"/>
</dbReference>
<feature type="domain" description="Solute-binding protein family 3/N-terminal" evidence="5">
    <location>
        <begin position="74"/>
        <end position="289"/>
    </location>
</feature>
<keyword evidence="4" id="KW-0449">Lipoprotein</keyword>
<name>A0A1L6ZES3_BACIA</name>
<proteinExistence type="predicted"/>
<evidence type="ECO:0000259" key="6">
    <source>
        <dbReference type="SMART" id="SM00079"/>
    </source>
</evidence>
<evidence type="ECO:0000256" key="2">
    <source>
        <dbReference type="ARBA" id="ARBA00022729"/>
    </source>
</evidence>
<dbReference type="GO" id="GO:0015276">
    <property type="term" value="F:ligand-gated monoatomic ion channel activity"/>
    <property type="evidence" value="ECO:0007669"/>
    <property type="project" value="InterPro"/>
</dbReference>
<dbReference type="SMART" id="SM00079">
    <property type="entry name" value="PBPe"/>
    <property type="match status" value="1"/>
</dbReference>
<keyword evidence="2" id="KW-0732">Signal</keyword>
<dbReference type="PANTHER" id="PTHR35936">
    <property type="entry name" value="MEMBRANE-BOUND LYTIC MUREIN TRANSGLYCOSYLASE F"/>
    <property type="match status" value="1"/>
</dbReference>
<dbReference type="GO" id="GO:0005886">
    <property type="term" value="C:plasma membrane"/>
    <property type="evidence" value="ECO:0007669"/>
    <property type="project" value="UniProtKB-SubCell"/>
</dbReference>
<evidence type="ECO:0000256" key="1">
    <source>
        <dbReference type="ARBA" id="ARBA00004193"/>
    </source>
</evidence>
<evidence type="ECO:0000313" key="8">
    <source>
        <dbReference type="Proteomes" id="UP000185426"/>
    </source>
</evidence>
<dbReference type="EMBL" id="CP015607">
    <property type="protein sequence ID" value="APT45008.1"/>
    <property type="molecule type" value="Genomic_DNA"/>
</dbReference>
<feature type="domain" description="Ionotropic glutamate receptor C-terminal" evidence="6">
    <location>
        <begin position="74"/>
        <end position="288"/>
    </location>
</feature>
<dbReference type="Gene3D" id="3.40.190.10">
    <property type="entry name" value="Periplasmic binding protein-like II"/>
    <property type="match status" value="2"/>
</dbReference>
<dbReference type="Pfam" id="PF00497">
    <property type="entry name" value="SBP_bac_3"/>
    <property type="match status" value="1"/>
</dbReference>
<reference evidence="7 8" key="1">
    <citation type="submission" date="2016-05" db="EMBL/GenBank/DDBJ databases">
        <title>Complete Genome and Methylome Analysis of Psychrotrophic Bacterial Isolates from Antarctic Lake Untersee.</title>
        <authorList>
            <person name="Fomenkov A."/>
            <person name="Akimov V.N."/>
            <person name="Vasilyeva L.V."/>
            <person name="Andersen D."/>
            <person name="Vincze T."/>
            <person name="Roberts R.J."/>
        </authorList>
    </citation>
    <scope>NUCLEOTIDE SEQUENCE [LARGE SCALE GENOMIC DNA]</scope>
    <source>
        <strain evidence="7 8">U14-5</strain>
    </source>
</reference>
<sequence>MVRCYTYLKAYFLLIWRTAEKEEKLIIKKRRFWVPALFSVAVLLLSSCGSNETNGNGDKRNSTAKGSPILEDGKFIFAASGEFHPFSYMDGNQMSGFDIDVGNAISDKLGLEPIQKKYKFAGIVEGVKAGKFDAAVASHTINEERKKHVLFSKPYYYSGPQIFTRPGSDIQHADDLKDKEIAVSKGSSYADIAKEHSGQEPKYYDSDVVALEALANGKHDAVVTDFATGAEAMKKKLNITAQERLGQSEQAIAVSKESEQLIKEINDAIDALKKDGTLKQISEKYFDEDITVKQD</sequence>
<dbReference type="SUPFAM" id="SSF53850">
    <property type="entry name" value="Periplasmic binding protein-like II"/>
    <property type="match status" value="1"/>
</dbReference>
<keyword evidence="3" id="KW-0564">Palmitate</keyword>
<dbReference type="Proteomes" id="UP000185426">
    <property type="component" value="Chromosome"/>
</dbReference>
<evidence type="ECO:0000313" key="7">
    <source>
        <dbReference type="EMBL" id="APT45008.1"/>
    </source>
</evidence>
<comment type="subcellular location">
    <subcellularLocation>
        <location evidence="1">Cell membrane</location>
        <topology evidence="1">Lipid-anchor</topology>
    </subcellularLocation>
</comment>
<dbReference type="InterPro" id="IPR001638">
    <property type="entry name" value="Solute-binding_3/MltF_N"/>
</dbReference>
<protein>
    <submittedName>
        <fullName evidence="7">Amino acid ABC transporter substrate-binding protein</fullName>
    </submittedName>
</protein>
<evidence type="ECO:0000256" key="3">
    <source>
        <dbReference type="ARBA" id="ARBA00023139"/>
    </source>
</evidence>
<organism evidence="7 8">
    <name type="scientific">Bacillus safensis</name>
    <dbReference type="NCBI Taxonomy" id="561879"/>
    <lineage>
        <taxon>Bacteria</taxon>
        <taxon>Bacillati</taxon>
        <taxon>Bacillota</taxon>
        <taxon>Bacilli</taxon>
        <taxon>Bacillales</taxon>
        <taxon>Bacillaceae</taxon>
        <taxon>Bacillus</taxon>
    </lineage>
</organism>
<evidence type="ECO:0000259" key="5">
    <source>
        <dbReference type="SMART" id="SM00062"/>
    </source>
</evidence>